<name>A0A5J5JU54_9ACTN</name>
<evidence type="ECO:0000313" key="2">
    <source>
        <dbReference type="Proteomes" id="UP000327011"/>
    </source>
</evidence>
<evidence type="ECO:0000313" key="1">
    <source>
        <dbReference type="EMBL" id="KAA9374881.1"/>
    </source>
</evidence>
<dbReference type="RefSeq" id="WP_150938368.1">
    <property type="nucleotide sequence ID" value="NZ_VYTZ01000014.1"/>
</dbReference>
<keyword evidence="2" id="KW-1185">Reference proteome</keyword>
<accession>A0A5J5JU54</accession>
<comment type="caution">
    <text evidence="1">The sequence shown here is derived from an EMBL/GenBank/DDBJ whole genome shotgun (WGS) entry which is preliminary data.</text>
</comment>
<organism evidence="1 2">
    <name type="scientific">Microbispora cellulosiformans</name>
    <dbReference type="NCBI Taxonomy" id="2614688"/>
    <lineage>
        <taxon>Bacteria</taxon>
        <taxon>Bacillati</taxon>
        <taxon>Actinomycetota</taxon>
        <taxon>Actinomycetes</taxon>
        <taxon>Streptosporangiales</taxon>
        <taxon>Streptosporangiaceae</taxon>
        <taxon>Microbispora</taxon>
    </lineage>
</organism>
<dbReference type="Proteomes" id="UP000327011">
    <property type="component" value="Unassembled WGS sequence"/>
</dbReference>
<dbReference type="EMBL" id="VYTZ01000014">
    <property type="protein sequence ID" value="KAA9374881.1"/>
    <property type="molecule type" value="Genomic_DNA"/>
</dbReference>
<sequence length="139" mass="14670">MEVRSAARAGWAVGDLTVCGGGRVMRVAALGEVRPDTATLVPATHSGGVREHVVTVALTRMPTAAQVITCLGCLARTHLWIDATHTNRASGARVRLIRCSRCFADALEVKDCEIHAVSATVRPHHLPAVAGTDGAIPRF</sequence>
<proteinExistence type="predicted"/>
<protein>
    <submittedName>
        <fullName evidence="1">Uncharacterized protein</fullName>
    </submittedName>
</protein>
<dbReference type="AlphaFoldDB" id="A0A5J5JU54"/>
<gene>
    <name evidence="1" type="ORF">F5972_30240</name>
</gene>
<reference evidence="1 2" key="1">
    <citation type="submission" date="2019-09" db="EMBL/GenBank/DDBJ databases">
        <title>Screening of Novel Bioactive Compounds from Soil-Associated.</title>
        <authorList>
            <person name="Gong X."/>
        </authorList>
    </citation>
    <scope>NUCLEOTIDE SEQUENCE [LARGE SCALE GENOMIC DNA]</scope>
    <source>
        <strain evidence="1 2">Gxj-6</strain>
    </source>
</reference>